<dbReference type="Pfam" id="PF10382">
    <property type="entry name" value="ZGRF1-like_N"/>
    <property type="match status" value="1"/>
</dbReference>
<keyword evidence="4" id="KW-1185">Reference proteome</keyword>
<dbReference type="Proteomes" id="UP001634007">
    <property type="component" value="Unassembled WGS sequence"/>
</dbReference>
<evidence type="ECO:0000259" key="2">
    <source>
        <dbReference type="Pfam" id="PF10382"/>
    </source>
</evidence>
<gene>
    <name evidence="3" type="ORF">ACJRO7_019824</name>
</gene>
<feature type="domain" description="5'-3' DNA helicase ZGRF1-like N-terminal" evidence="2">
    <location>
        <begin position="30"/>
        <end position="66"/>
    </location>
</feature>
<organism evidence="3 4">
    <name type="scientific">Eucalyptus globulus</name>
    <name type="common">Tasmanian blue gum</name>
    <dbReference type="NCBI Taxonomy" id="34317"/>
    <lineage>
        <taxon>Eukaryota</taxon>
        <taxon>Viridiplantae</taxon>
        <taxon>Streptophyta</taxon>
        <taxon>Embryophyta</taxon>
        <taxon>Tracheophyta</taxon>
        <taxon>Spermatophyta</taxon>
        <taxon>Magnoliopsida</taxon>
        <taxon>eudicotyledons</taxon>
        <taxon>Gunneridae</taxon>
        <taxon>Pentapetalae</taxon>
        <taxon>rosids</taxon>
        <taxon>malvids</taxon>
        <taxon>Myrtales</taxon>
        <taxon>Myrtaceae</taxon>
        <taxon>Myrtoideae</taxon>
        <taxon>Eucalypteae</taxon>
        <taxon>Eucalyptus</taxon>
    </lineage>
</organism>
<comment type="caution">
    <text evidence="3">The sequence shown here is derived from an EMBL/GenBank/DDBJ whole genome shotgun (WGS) entry which is preliminary data.</text>
</comment>
<dbReference type="EMBL" id="JBJKBG010000005">
    <property type="protein sequence ID" value="KAL3738356.1"/>
    <property type="molecule type" value="Genomic_DNA"/>
</dbReference>
<feature type="compositionally biased region" description="Polar residues" evidence="1">
    <location>
        <begin position="175"/>
        <end position="185"/>
    </location>
</feature>
<feature type="compositionally biased region" description="Basic and acidic residues" evidence="1">
    <location>
        <begin position="189"/>
        <end position="199"/>
    </location>
</feature>
<dbReference type="AlphaFoldDB" id="A0ABD3KMP8"/>
<reference evidence="3 4" key="1">
    <citation type="submission" date="2024-11" db="EMBL/GenBank/DDBJ databases">
        <title>Chromosome-level genome assembly of Eucalyptus globulus Labill. provides insights into its genome evolution.</title>
        <authorList>
            <person name="Li X."/>
        </authorList>
    </citation>
    <scope>NUCLEOTIDE SEQUENCE [LARGE SCALE GENOMIC DNA]</scope>
    <source>
        <strain evidence="3">CL2024</strain>
        <tissue evidence="3">Fresh tender leaves</tissue>
    </source>
</reference>
<dbReference type="InterPro" id="IPR018838">
    <property type="entry name" value="ZGRF1-like_N"/>
</dbReference>
<evidence type="ECO:0000256" key="1">
    <source>
        <dbReference type="SAM" id="MobiDB-lite"/>
    </source>
</evidence>
<dbReference type="PANTHER" id="PTHR28535">
    <property type="entry name" value="ZINC FINGER GRF-TYPE CONTAINING 1"/>
    <property type="match status" value="1"/>
</dbReference>
<name>A0ABD3KMP8_EUCGL</name>
<accession>A0ABD3KMP8</accession>
<evidence type="ECO:0000313" key="3">
    <source>
        <dbReference type="EMBL" id="KAL3738356.1"/>
    </source>
</evidence>
<dbReference type="InterPro" id="IPR052800">
    <property type="entry name" value="DNA_Repair_Helicase_ZGRF1"/>
</dbReference>
<protein>
    <recommendedName>
        <fullName evidence="2">5'-3' DNA helicase ZGRF1-like N-terminal domain-containing protein</fullName>
    </recommendedName>
</protein>
<proteinExistence type="predicted"/>
<feature type="region of interest" description="Disordered" evidence="1">
    <location>
        <begin position="175"/>
        <end position="208"/>
    </location>
</feature>
<dbReference type="PANTHER" id="PTHR28535:SF1">
    <property type="entry name" value="PROTEIN ZGRF1"/>
    <property type="match status" value="1"/>
</dbReference>
<evidence type="ECO:0000313" key="4">
    <source>
        <dbReference type="Proteomes" id="UP001634007"/>
    </source>
</evidence>
<sequence>MEQSPSRSTSSRKRKVYRDGFLSLHSSTAKVLYTTQVTRKAEKYHDGLLQLEVRGSLGRQVTLYDASVMDWTCDTSRKGLVNKFPRKDEVLGTEKLLVFDSRLVDMGEHGVKERVLIGLNDHEPHLAAGEMKTGHGQVDGAKVDQSINQSKEPSYEQADPKFCSSNLVSEASLSRSFHGNANDESITPEGDRDPLKVKAECPSFDLGF</sequence>